<feature type="compositionally biased region" description="Acidic residues" evidence="6">
    <location>
        <begin position="1256"/>
        <end position="1269"/>
    </location>
</feature>
<dbReference type="Gene3D" id="1.25.10.10">
    <property type="entry name" value="Leucine-rich Repeat Variant"/>
    <property type="match status" value="1"/>
</dbReference>
<dbReference type="Proteomes" id="UP000318582">
    <property type="component" value="Unassembled WGS sequence"/>
</dbReference>
<dbReference type="SUPFAM" id="SSF48371">
    <property type="entry name" value="ARM repeat"/>
    <property type="match status" value="1"/>
</dbReference>
<dbReference type="GO" id="GO:0006281">
    <property type="term" value="P:DNA repair"/>
    <property type="evidence" value="ECO:0007669"/>
    <property type="project" value="TreeGrafter"/>
</dbReference>
<dbReference type="GO" id="GO:0005634">
    <property type="term" value="C:nucleus"/>
    <property type="evidence" value="ECO:0007669"/>
    <property type="project" value="UniProtKB-SubCell"/>
</dbReference>
<feature type="region of interest" description="Disordered" evidence="6">
    <location>
        <begin position="1117"/>
        <end position="1506"/>
    </location>
</feature>
<feature type="compositionally biased region" description="Low complexity" evidence="6">
    <location>
        <begin position="1392"/>
        <end position="1402"/>
    </location>
</feature>
<feature type="compositionally biased region" description="Basic and acidic residues" evidence="6">
    <location>
        <begin position="1302"/>
        <end position="1314"/>
    </location>
</feature>
<dbReference type="PANTHER" id="PTHR12663">
    <property type="entry name" value="ANDROGEN INDUCED INHIBITOR OF PROLIFERATION AS3 / PDS5-RELATED"/>
    <property type="match status" value="1"/>
</dbReference>
<feature type="compositionally biased region" description="Polar residues" evidence="6">
    <location>
        <begin position="1272"/>
        <end position="1281"/>
    </location>
</feature>
<dbReference type="PANTHER" id="PTHR12663:SF0">
    <property type="entry name" value="PRECOCIOUS DISSOCIATION OF SISTERS 5, ISOFORM A"/>
    <property type="match status" value="1"/>
</dbReference>
<reference evidence="7 8" key="1">
    <citation type="journal article" date="2019" name="Sci. Rep.">
        <title>Comparative genomics of chytrid fungi reveal insights into the obligate biotrophic and pathogenic lifestyle of Synchytrium endobioticum.</title>
        <authorList>
            <person name="van de Vossenberg B.T.L.H."/>
            <person name="Warris S."/>
            <person name="Nguyen H.D.T."/>
            <person name="van Gent-Pelzer M.P.E."/>
            <person name="Joly D.L."/>
            <person name="van de Geest H.C."/>
            <person name="Bonants P.J.M."/>
            <person name="Smith D.S."/>
            <person name="Levesque C.A."/>
            <person name="van der Lee T.A.J."/>
        </authorList>
    </citation>
    <scope>NUCLEOTIDE SEQUENCE [LARGE SCALE GENOMIC DNA]</scope>
    <source>
        <strain evidence="7 8">CBS 809.83</strain>
    </source>
</reference>
<protein>
    <submittedName>
        <fullName evidence="7">Uncharacterized protein</fullName>
    </submittedName>
</protein>
<feature type="compositionally biased region" description="Acidic residues" evidence="6">
    <location>
        <begin position="1236"/>
        <end position="1246"/>
    </location>
</feature>
<proteinExistence type="predicted"/>
<evidence type="ECO:0000256" key="3">
    <source>
        <dbReference type="ARBA" id="ARBA00022776"/>
    </source>
</evidence>
<evidence type="ECO:0000256" key="4">
    <source>
        <dbReference type="ARBA" id="ARBA00023242"/>
    </source>
</evidence>
<feature type="compositionally biased region" description="Polar residues" evidence="6">
    <location>
        <begin position="1375"/>
        <end position="1391"/>
    </location>
</feature>
<accession>A0A507DWS5</accession>
<evidence type="ECO:0000256" key="6">
    <source>
        <dbReference type="SAM" id="MobiDB-lite"/>
    </source>
</evidence>
<dbReference type="InterPro" id="IPR016024">
    <property type="entry name" value="ARM-type_fold"/>
</dbReference>
<evidence type="ECO:0000313" key="8">
    <source>
        <dbReference type="Proteomes" id="UP000318582"/>
    </source>
</evidence>
<name>A0A507DWS5_9FUNG</name>
<keyword evidence="5" id="KW-0131">Cell cycle</keyword>
<sequence length="1506" mass="168347">MEDPFGYSPGRDTPSRRGLKKLKFTQRIVPLTVGKPIPTAELVTRLKKLHNDLANMEQEDVDTQSLMTVQKDLRSPSLMSHKDKGVKVLTACCLAEILRLFAPDAPYSQNQLRDIFEFFAKQLQNLSDKEGPYYNKYFALLDSLSTVKSVVLVADLNADDLVIDFFKTFFDLLKFDLAKPVTIAMVDILQQLVDECPHLPQDVVDTILMYFRKQEERPNAYKLATDLCNASPERLQRYVCQHFTDAIMAAGRGFAEDHEEEEWRDAHKLILEINRAAPAVLLNVIPLLDEELKLEDVNVRTLATNVLGEMFSVQSSVLAKKYPQVWKSWLGRRVDKHSSVRLAWLGWCLPLIRNHPELALELEACMKEKCIDPDEKVRAAVLKVVGQLDAATAHNISPELVSAAGERLRDKKVLVREAAVDALSQLYNLKYAEVIDSSTGEASAELKYGWIPGAILEMLYIDDADNKVLVEKALYDQIFPPNTDDAMRTERLLNVVASWSEKQRKAFMNVLDRQAKTMEATAAFVDYCEKFNGGVMDTGSDETEKLLLQIITYIAARFPDPKKAQAQLQKFSKANDGRTYKLLRSIMDFQSEYKPLIKNIKELIKRLEQQTGVMETFTILLRRISLTIVAKSSISILIDKIQTSRRTKDETAMRLGQTAEKLLKDISTVFPALYRSNLEQFKELLHSPDDTLVADSLEALARFARVFPEEAPRDSESKERLKKFALEGTPAQAKNAIAVLAHMRDDSLRTCGEVLEIIMQNLSFDNQSLITHLAALAQLAQDTPVLFEAHYPAVTNFVVKDLLFVNRRKRQVGDIDWVEYEELEPEGVMKVMGIRILVKRLVAIASESNVDSAVPVMKLLRRLIEYDGEIVAERTTPPAVQTHLRLIAGVSLLKLARCPTYAAMLTFADVHKLGLVMQDTIYHVRNKIIEKLVLYLSNKAVPFEYHVILMLAAHELELELRNKVKNFLIRRIKQQRTEQDSHAPMLEHTLARFLHLLAHHPDFSLDAEVLVVFAVYIGFFLDVVATAENASFLYHMAAKLKTMRDLHAERSDNLYVLSDLAQLVIQEKANQAGWSLPSYQGSVRLPKDLFGKLSDRSMAEVARKSYLPQALVDLRAKNAASGPHGNRSRSGKRDPATAAKLAVVKANASVTSTPDVTDDEGRGAEDGSMTPGAKRKGRPKATSASSARKRRKSAQDDDDDESDQDERSTRPLPVETPQRKNAPRSARKTQTFKEMSDEEADEEPEEDARPEKVVEADSEEEDDDQEGANDADAQSVTSESHGLTARRRRQKATAVKSAAASSREDRDGEKENKTIARSGRTSRKGGNTSAFGQTPAVTTSSRTSRSRKMNEVPTPPEEEVGHDGDSDQEDDEPLSSRSRPTSERTVSVSPNSSTRFPTSPITPSSPVPPPSSRTTTIETADEEGISVPSAEPGKRKRGRPAKRAVASPAKKKDSGIVASDEGAAPATPPAKRKLRRTAKDKPAAEPESDSDEGDRIPVRRVTRRHV</sequence>
<organism evidence="7 8">
    <name type="scientific">Powellomyces hirtus</name>
    <dbReference type="NCBI Taxonomy" id="109895"/>
    <lineage>
        <taxon>Eukaryota</taxon>
        <taxon>Fungi</taxon>
        <taxon>Fungi incertae sedis</taxon>
        <taxon>Chytridiomycota</taxon>
        <taxon>Chytridiomycota incertae sedis</taxon>
        <taxon>Chytridiomycetes</taxon>
        <taxon>Spizellomycetales</taxon>
        <taxon>Powellomycetaceae</taxon>
        <taxon>Powellomyces</taxon>
    </lineage>
</organism>
<dbReference type="GO" id="GO:0007064">
    <property type="term" value="P:mitotic sister chromatid cohesion"/>
    <property type="evidence" value="ECO:0007669"/>
    <property type="project" value="InterPro"/>
</dbReference>
<comment type="subcellular location">
    <subcellularLocation>
        <location evidence="1">Nucleus</location>
    </subcellularLocation>
</comment>
<dbReference type="STRING" id="109895.A0A507DWS5"/>
<keyword evidence="8" id="KW-1185">Reference proteome</keyword>
<gene>
    <name evidence="7" type="ORF">PhCBS80983_g04722</name>
</gene>
<dbReference type="GO" id="GO:0051301">
    <property type="term" value="P:cell division"/>
    <property type="evidence" value="ECO:0007669"/>
    <property type="project" value="UniProtKB-KW"/>
</dbReference>
<dbReference type="CDD" id="cd19953">
    <property type="entry name" value="PDS5"/>
    <property type="match status" value="1"/>
</dbReference>
<comment type="caution">
    <text evidence="7">The sequence shown here is derived from an EMBL/GenBank/DDBJ whole genome shotgun (WGS) entry which is preliminary data.</text>
</comment>
<evidence type="ECO:0000313" key="7">
    <source>
        <dbReference type="EMBL" id="TPX56174.1"/>
    </source>
</evidence>
<keyword evidence="3" id="KW-0498">Mitosis</keyword>
<keyword evidence="2" id="KW-0132">Cell division</keyword>
<keyword evidence="4" id="KW-0539">Nucleus</keyword>
<dbReference type="InterPro" id="IPR011989">
    <property type="entry name" value="ARM-like"/>
</dbReference>
<evidence type="ECO:0000256" key="5">
    <source>
        <dbReference type="ARBA" id="ARBA00023306"/>
    </source>
</evidence>
<dbReference type="EMBL" id="QEAQ01000082">
    <property type="protein sequence ID" value="TPX56174.1"/>
    <property type="molecule type" value="Genomic_DNA"/>
</dbReference>
<dbReference type="GO" id="GO:0000785">
    <property type="term" value="C:chromatin"/>
    <property type="evidence" value="ECO:0007669"/>
    <property type="project" value="TreeGrafter"/>
</dbReference>
<dbReference type="Pfam" id="PF20168">
    <property type="entry name" value="PDS5"/>
    <property type="match status" value="1"/>
</dbReference>
<feature type="compositionally biased region" description="Polar residues" evidence="6">
    <location>
        <begin position="1324"/>
        <end position="1337"/>
    </location>
</feature>
<evidence type="ECO:0000256" key="1">
    <source>
        <dbReference type="ARBA" id="ARBA00004123"/>
    </source>
</evidence>
<evidence type="ECO:0000256" key="2">
    <source>
        <dbReference type="ARBA" id="ARBA00022618"/>
    </source>
</evidence>
<dbReference type="InterPro" id="IPR039776">
    <property type="entry name" value="Pds5"/>
</dbReference>